<reference evidence="2" key="2">
    <citation type="submission" date="2022-06" db="UniProtKB">
        <authorList>
            <consortium name="EnsemblMetazoa"/>
        </authorList>
    </citation>
    <scope>IDENTIFICATION</scope>
    <source>
        <strain evidence="2">DF5081</strain>
    </source>
</reference>
<sequence>MVAKSIMNESEMMSKGLKSKIEATKGLRRLKEFTSARDTALQLVYTQHALILYQRPDLHQICQRFIKSGMALAEKIRKLSLSEREFIGFQQIDFSSVNSSMIDFLSDVKRLPQMMVVEGKSLKSFGHGLFVLDKVEMPFVDFDSMIKTLDRSKLTSIGRSKEVLEAEKSLESFKSLQYALRNKNSLFELLARADTFFESFFFKPLILKTKWTSIALIIISLATILLVVLLCWFLRTRHFENKRETAGKFDVKGKCKQMKSISAQRFVHIEAKGKDRYQEGRRKASK</sequence>
<dbReference type="EnsemblMetazoa" id="CJA31876a.1">
    <property type="protein sequence ID" value="CJA31876a.1"/>
    <property type="gene ID" value="WBGene00207723"/>
</dbReference>
<reference evidence="3" key="1">
    <citation type="submission" date="2010-08" db="EMBL/GenBank/DDBJ databases">
        <authorList>
            <consortium name="Caenorhabditis japonica Sequencing Consortium"/>
            <person name="Wilson R.K."/>
        </authorList>
    </citation>
    <scope>NUCLEOTIDE SEQUENCE [LARGE SCALE GENOMIC DNA]</scope>
    <source>
        <strain evidence="3">DF5081</strain>
    </source>
</reference>
<dbReference type="AlphaFoldDB" id="A0A8R1II63"/>
<proteinExistence type="predicted"/>
<keyword evidence="1" id="KW-0472">Membrane</keyword>
<dbReference type="Proteomes" id="UP000005237">
    <property type="component" value="Unassembled WGS sequence"/>
</dbReference>
<evidence type="ECO:0000256" key="1">
    <source>
        <dbReference type="SAM" id="Phobius"/>
    </source>
</evidence>
<keyword evidence="3" id="KW-1185">Reference proteome</keyword>
<keyword evidence="1" id="KW-0812">Transmembrane</keyword>
<accession>A0A8R1II63</accession>
<keyword evidence="1" id="KW-1133">Transmembrane helix</keyword>
<protein>
    <submittedName>
        <fullName evidence="2">Uncharacterized protein</fullName>
    </submittedName>
</protein>
<organism evidence="2 3">
    <name type="scientific">Caenorhabditis japonica</name>
    <dbReference type="NCBI Taxonomy" id="281687"/>
    <lineage>
        <taxon>Eukaryota</taxon>
        <taxon>Metazoa</taxon>
        <taxon>Ecdysozoa</taxon>
        <taxon>Nematoda</taxon>
        <taxon>Chromadorea</taxon>
        <taxon>Rhabditida</taxon>
        <taxon>Rhabditina</taxon>
        <taxon>Rhabditomorpha</taxon>
        <taxon>Rhabditoidea</taxon>
        <taxon>Rhabditidae</taxon>
        <taxon>Peloderinae</taxon>
        <taxon>Caenorhabditis</taxon>
    </lineage>
</organism>
<evidence type="ECO:0000313" key="3">
    <source>
        <dbReference type="Proteomes" id="UP000005237"/>
    </source>
</evidence>
<evidence type="ECO:0000313" key="2">
    <source>
        <dbReference type="EnsemblMetazoa" id="CJA31876a.1"/>
    </source>
</evidence>
<feature type="transmembrane region" description="Helical" evidence="1">
    <location>
        <begin position="211"/>
        <end position="234"/>
    </location>
</feature>
<name>A0A8R1II63_CAEJA</name>